<comment type="caution">
    <text evidence="2">The sequence shown here is derived from an EMBL/GenBank/DDBJ whole genome shotgun (WGS) entry which is preliminary data.</text>
</comment>
<dbReference type="GO" id="GO:0016887">
    <property type="term" value="F:ATP hydrolysis activity"/>
    <property type="evidence" value="ECO:0007669"/>
    <property type="project" value="InterPro"/>
</dbReference>
<protein>
    <recommendedName>
        <fullName evidence="1">AAA+ ATPase domain-containing protein</fullName>
    </recommendedName>
</protein>
<dbReference type="PANTHER" id="PTHR37291">
    <property type="entry name" value="5-METHYLCYTOSINE-SPECIFIC RESTRICTION ENZYME B"/>
    <property type="match status" value="1"/>
</dbReference>
<dbReference type="InterPro" id="IPR027417">
    <property type="entry name" value="P-loop_NTPase"/>
</dbReference>
<accession>A0A085W7T2</accession>
<dbReference type="InterPro" id="IPR003593">
    <property type="entry name" value="AAA+_ATPase"/>
</dbReference>
<dbReference type="Pfam" id="PF07728">
    <property type="entry name" value="AAA_5"/>
    <property type="match status" value="1"/>
</dbReference>
<dbReference type="Proteomes" id="UP000028725">
    <property type="component" value="Unassembled WGS sequence"/>
</dbReference>
<feature type="domain" description="AAA+ ATPase" evidence="1">
    <location>
        <begin position="291"/>
        <end position="480"/>
    </location>
</feature>
<proteinExistence type="predicted"/>
<dbReference type="GO" id="GO:0005524">
    <property type="term" value="F:ATP binding"/>
    <property type="evidence" value="ECO:0007669"/>
    <property type="project" value="InterPro"/>
</dbReference>
<dbReference type="PANTHER" id="PTHR37291:SF1">
    <property type="entry name" value="TYPE IV METHYL-DIRECTED RESTRICTION ENZYME ECOKMCRB SUBUNIT"/>
    <property type="match status" value="1"/>
</dbReference>
<dbReference type="SUPFAM" id="SSF52540">
    <property type="entry name" value="P-loop containing nucleoside triphosphate hydrolases"/>
    <property type="match status" value="1"/>
</dbReference>
<dbReference type="EMBL" id="JMCB01000016">
    <property type="protein sequence ID" value="KFE63745.1"/>
    <property type="molecule type" value="Genomic_DNA"/>
</dbReference>
<evidence type="ECO:0000313" key="2">
    <source>
        <dbReference type="EMBL" id="KFE63745.1"/>
    </source>
</evidence>
<keyword evidence="3" id="KW-1185">Reference proteome</keyword>
<dbReference type="Gene3D" id="3.40.50.300">
    <property type="entry name" value="P-loop containing nucleotide triphosphate hydrolases"/>
    <property type="match status" value="1"/>
</dbReference>
<dbReference type="OrthoDB" id="9781481at2"/>
<gene>
    <name evidence="2" type="ORF">DB31_2513</name>
</gene>
<dbReference type="InterPro" id="IPR011704">
    <property type="entry name" value="ATPase_dyneun-rel_AAA"/>
</dbReference>
<sequence>MARYYEEDRGPIYEAARQFRDKCLLQDGSLLFEGATVWSTGNLNRLRTVFVEAWDGTQRRFEQKLEDQVGKEKPEVIRLMAEAIAVYFLFHSKVGRPRKEELVNQVLGWAGDSIPQGHWLLTAFEYGIGNPGQNYNTRRPAELGFLIRFMIDWKKLPRPEQEKLLQEPWAFMKFVDGLEDIGNRQLRHILLHLLFPDQFERSTSLRDKWLIGEAFEKLAQPQDDADQKLQNDPALQLKDEPDWKLFLIRKALEKLLPGQRLDFYDSPLDATWISGLEGDEDEGASLDVIRHKKQLVLYGPPGTGKTFRAKEYAARIIRAAALEQLGPADYFSQQELIDAAMKTHVRRLQLHPAYSYEEFIRGLHLTPEGATEYRPGYLLRLINEIQRHRQKPTLTSRLPYVLILDEINRTDLSRMLGECFSLLEDREQPVELPGLDENDEPMQLRIPGDLYVIGTMNLIDQSVEQFDFALRRRFLWLPCPFDGEMLLSAAEHRWRERGGQNRLSWEKVEGDFKLLEAAASALNERIRQDPALGEQYEVGHTYFLDAVSFLLDELGPRPKKKKYFLWKDKEPTWPVRLLWKLSLKPLLEQYLSGLDASVRKQALEGLETTFTARPELSE</sequence>
<dbReference type="PATRIC" id="fig|394096.3.peg.6846"/>
<dbReference type="SMART" id="SM00382">
    <property type="entry name" value="AAA"/>
    <property type="match status" value="1"/>
</dbReference>
<organism evidence="2 3">
    <name type="scientific">Hyalangium minutum</name>
    <dbReference type="NCBI Taxonomy" id="394096"/>
    <lineage>
        <taxon>Bacteria</taxon>
        <taxon>Pseudomonadati</taxon>
        <taxon>Myxococcota</taxon>
        <taxon>Myxococcia</taxon>
        <taxon>Myxococcales</taxon>
        <taxon>Cystobacterineae</taxon>
        <taxon>Archangiaceae</taxon>
        <taxon>Hyalangium</taxon>
    </lineage>
</organism>
<dbReference type="InterPro" id="IPR052934">
    <property type="entry name" value="Methyl-DNA_Rec/Restrict_Enz"/>
</dbReference>
<reference evidence="2 3" key="1">
    <citation type="submission" date="2014-04" db="EMBL/GenBank/DDBJ databases">
        <title>Genome assembly of Hyalangium minutum DSM 14724.</title>
        <authorList>
            <person name="Sharma G."/>
            <person name="Subramanian S."/>
        </authorList>
    </citation>
    <scope>NUCLEOTIDE SEQUENCE [LARGE SCALE GENOMIC DNA]</scope>
    <source>
        <strain evidence="2 3">DSM 14724</strain>
    </source>
</reference>
<evidence type="ECO:0000259" key="1">
    <source>
        <dbReference type="SMART" id="SM00382"/>
    </source>
</evidence>
<evidence type="ECO:0000313" key="3">
    <source>
        <dbReference type="Proteomes" id="UP000028725"/>
    </source>
</evidence>
<dbReference type="STRING" id="394096.DB31_2513"/>
<name>A0A085W7T2_9BACT</name>
<dbReference type="AlphaFoldDB" id="A0A085W7T2"/>
<dbReference type="RefSeq" id="WP_044195531.1">
    <property type="nucleotide sequence ID" value="NZ_JMCB01000016.1"/>
</dbReference>